<evidence type="ECO:0000313" key="3">
    <source>
        <dbReference type="Proteomes" id="UP000550401"/>
    </source>
</evidence>
<dbReference type="Proteomes" id="UP000550401">
    <property type="component" value="Unassembled WGS sequence"/>
</dbReference>
<keyword evidence="1" id="KW-1133">Transmembrane helix</keyword>
<keyword evidence="3" id="KW-1185">Reference proteome</keyword>
<dbReference type="AlphaFoldDB" id="A0A839EYS7"/>
<feature type="transmembrane region" description="Helical" evidence="1">
    <location>
        <begin position="103"/>
        <end position="120"/>
    </location>
</feature>
<protein>
    <submittedName>
        <fullName evidence="2">Uncharacterized protein</fullName>
    </submittedName>
</protein>
<comment type="caution">
    <text evidence="2">The sequence shown here is derived from an EMBL/GenBank/DDBJ whole genome shotgun (WGS) entry which is preliminary data.</text>
</comment>
<sequence length="160" mass="16245">MNSIALPLVLLGLATGIAIAHAAPRPRVIAFVAFAVASSLAASLRLPAAAFDDAAFACWIFVAACAAAVLWPRMPGRLVLLLAGMGGCCAGALAASSGGRPEGYVLAPTIATLVLASWCLRHGARVAVHVVASWLIAVVLLVASVHALPVTPGDRPDHLE</sequence>
<reference evidence="2 3" key="1">
    <citation type="submission" date="2020-07" db="EMBL/GenBank/DDBJ databases">
        <title>Genomic Encyclopedia of Type Strains, Phase IV (KMG-V): Genome sequencing to study the core and pangenomes of soil and plant-associated prokaryotes.</title>
        <authorList>
            <person name="Whitman W."/>
        </authorList>
    </citation>
    <scope>NUCLEOTIDE SEQUENCE [LARGE SCALE GENOMIC DNA]</scope>
    <source>
        <strain evidence="2 3">RH2WT43</strain>
    </source>
</reference>
<keyword evidence="1" id="KW-0812">Transmembrane</keyword>
<evidence type="ECO:0000256" key="1">
    <source>
        <dbReference type="SAM" id="Phobius"/>
    </source>
</evidence>
<keyword evidence="1" id="KW-0472">Membrane</keyword>
<dbReference type="RefSeq" id="WP_182529438.1">
    <property type="nucleotide sequence ID" value="NZ_JACGXL010000001.1"/>
</dbReference>
<name>A0A839EYS7_9GAMM</name>
<feature type="transmembrane region" description="Helical" evidence="1">
    <location>
        <begin position="127"/>
        <end position="148"/>
    </location>
</feature>
<gene>
    <name evidence="2" type="ORF">FHW12_000539</name>
</gene>
<dbReference type="EMBL" id="JACGXL010000001">
    <property type="protein sequence ID" value="MBA8886348.1"/>
    <property type="molecule type" value="Genomic_DNA"/>
</dbReference>
<feature type="transmembrane region" description="Helical" evidence="1">
    <location>
        <begin position="78"/>
        <end position="97"/>
    </location>
</feature>
<accession>A0A839EYS7</accession>
<proteinExistence type="predicted"/>
<feature type="transmembrane region" description="Helical" evidence="1">
    <location>
        <begin position="54"/>
        <end position="71"/>
    </location>
</feature>
<evidence type="ECO:0000313" key="2">
    <source>
        <dbReference type="EMBL" id="MBA8886348.1"/>
    </source>
</evidence>
<organism evidence="2 3">
    <name type="scientific">Dokdonella fugitiva</name>
    <dbReference type="NCBI Taxonomy" id="328517"/>
    <lineage>
        <taxon>Bacteria</taxon>
        <taxon>Pseudomonadati</taxon>
        <taxon>Pseudomonadota</taxon>
        <taxon>Gammaproteobacteria</taxon>
        <taxon>Lysobacterales</taxon>
        <taxon>Rhodanobacteraceae</taxon>
        <taxon>Dokdonella</taxon>
    </lineage>
</organism>